<name>A0ABY7ECW8_MYAAR</name>
<dbReference type="Proteomes" id="UP001164746">
    <property type="component" value="Chromosome 6"/>
</dbReference>
<dbReference type="EMBL" id="CP111017">
    <property type="protein sequence ID" value="WAR06797.1"/>
    <property type="molecule type" value="Genomic_DNA"/>
</dbReference>
<evidence type="ECO:0000313" key="3">
    <source>
        <dbReference type="Proteomes" id="UP001164746"/>
    </source>
</evidence>
<evidence type="ECO:0000313" key="2">
    <source>
        <dbReference type="EMBL" id="WAR06797.1"/>
    </source>
</evidence>
<sequence>MAVFRCFTRWRARPASLWGRAWRAGFSPSSTSSLGSCSWPSSSPRT</sequence>
<proteinExistence type="predicted"/>
<keyword evidence="3" id="KW-1185">Reference proteome</keyword>
<accession>A0ABY7ECW8</accession>
<feature type="region of interest" description="Disordered" evidence="1">
    <location>
        <begin position="25"/>
        <end position="46"/>
    </location>
</feature>
<protein>
    <submittedName>
        <fullName evidence="2">Uncharacterized protein</fullName>
    </submittedName>
</protein>
<gene>
    <name evidence="2" type="ORF">MAR_016755</name>
</gene>
<evidence type="ECO:0000256" key="1">
    <source>
        <dbReference type="SAM" id="MobiDB-lite"/>
    </source>
</evidence>
<organism evidence="2 3">
    <name type="scientific">Mya arenaria</name>
    <name type="common">Soft-shell clam</name>
    <dbReference type="NCBI Taxonomy" id="6604"/>
    <lineage>
        <taxon>Eukaryota</taxon>
        <taxon>Metazoa</taxon>
        <taxon>Spiralia</taxon>
        <taxon>Lophotrochozoa</taxon>
        <taxon>Mollusca</taxon>
        <taxon>Bivalvia</taxon>
        <taxon>Autobranchia</taxon>
        <taxon>Heteroconchia</taxon>
        <taxon>Euheterodonta</taxon>
        <taxon>Imparidentia</taxon>
        <taxon>Neoheterodontei</taxon>
        <taxon>Myida</taxon>
        <taxon>Myoidea</taxon>
        <taxon>Myidae</taxon>
        <taxon>Mya</taxon>
    </lineage>
</organism>
<feature type="compositionally biased region" description="Low complexity" evidence="1">
    <location>
        <begin position="27"/>
        <end position="46"/>
    </location>
</feature>
<reference evidence="2" key="1">
    <citation type="submission" date="2022-11" db="EMBL/GenBank/DDBJ databases">
        <title>Centuries of genome instability and evolution in soft-shell clam transmissible cancer (bioRxiv).</title>
        <authorList>
            <person name="Hart S.F.M."/>
            <person name="Yonemitsu M.A."/>
            <person name="Giersch R.M."/>
            <person name="Beal B.F."/>
            <person name="Arriagada G."/>
            <person name="Davis B.W."/>
            <person name="Ostrander E.A."/>
            <person name="Goff S.P."/>
            <person name="Metzger M.J."/>
        </authorList>
    </citation>
    <scope>NUCLEOTIDE SEQUENCE</scope>
    <source>
        <strain evidence="2">MELC-2E11</strain>
        <tissue evidence="2">Siphon/mantle</tissue>
    </source>
</reference>